<name>A0ABV7YJC9_9ACTN</name>
<dbReference type="Pfam" id="PF01408">
    <property type="entry name" value="GFO_IDH_MocA"/>
    <property type="match status" value="1"/>
</dbReference>
<accession>A0ABV7YJC9</accession>
<feature type="domain" description="Gfo/Idh/MocA-like oxidoreductase N-terminal" evidence="3">
    <location>
        <begin position="5"/>
        <end position="121"/>
    </location>
</feature>
<dbReference type="InterPro" id="IPR004104">
    <property type="entry name" value="Gfo/Idh/MocA-like_OxRdtase_C"/>
</dbReference>
<dbReference type="SUPFAM" id="SSF51735">
    <property type="entry name" value="NAD(P)-binding Rossmann-fold domains"/>
    <property type="match status" value="1"/>
</dbReference>
<evidence type="ECO:0000256" key="2">
    <source>
        <dbReference type="SAM" id="MobiDB-lite"/>
    </source>
</evidence>
<evidence type="ECO:0000313" key="6">
    <source>
        <dbReference type="Proteomes" id="UP001595699"/>
    </source>
</evidence>
<dbReference type="PANTHER" id="PTHR43249:SF1">
    <property type="entry name" value="D-GLUCOSIDE 3-DEHYDROGENASE"/>
    <property type="match status" value="1"/>
</dbReference>
<dbReference type="SUPFAM" id="SSF55347">
    <property type="entry name" value="Glyceraldehyde-3-phosphate dehydrogenase-like, C-terminal domain"/>
    <property type="match status" value="1"/>
</dbReference>
<evidence type="ECO:0000313" key="5">
    <source>
        <dbReference type="EMBL" id="MFC3765286.1"/>
    </source>
</evidence>
<organism evidence="5 6">
    <name type="scientific">Tenggerimyces flavus</name>
    <dbReference type="NCBI Taxonomy" id="1708749"/>
    <lineage>
        <taxon>Bacteria</taxon>
        <taxon>Bacillati</taxon>
        <taxon>Actinomycetota</taxon>
        <taxon>Actinomycetes</taxon>
        <taxon>Propionibacteriales</taxon>
        <taxon>Nocardioidaceae</taxon>
        <taxon>Tenggerimyces</taxon>
    </lineage>
</organism>
<protein>
    <submittedName>
        <fullName evidence="5">Gfo/Idh/MocA family protein</fullName>
    </submittedName>
</protein>
<evidence type="ECO:0000256" key="1">
    <source>
        <dbReference type="ARBA" id="ARBA00010928"/>
    </source>
</evidence>
<feature type="domain" description="Gfo/Idh/MocA-like oxidoreductase C-terminal" evidence="4">
    <location>
        <begin position="166"/>
        <end position="321"/>
    </location>
</feature>
<dbReference type="PANTHER" id="PTHR43249">
    <property type="entry name" value="UDP-N-ACETYL-2-AMINO-2-DEOXY-D-GLUCURONATE OXIDASE"/>
    <property type="match status" value="1"/>
</dbReference>
<dbReference type="EMBL" id="JBHRZH010000037">
    <property type="protein sequence ID" value="MFC3765286.1"/>
    <property type="molecule type" value="Genomic_DNA"/>
</dbReference>
<dbReference type="InterPro" id="IPR052515">
    <property type="entry name" value="Gfo/Idh/MocA_Oxidoreductase"/>
</dbReference>
<dbReference type="Proteomes" id="UP001595699">
    <property type="component" value="Unassembled WGS sequence"/>
</dbReference>
<dbReference type="Gene3D" id="3.40.50.720">
    <property type="entry name" value="NAD(P)-binding Rossmann-like Domain"/>
    <property type="match status" value="1"/>
</dbReference>
<dbReference type="InterPro" id="IPR000683">
    <property type="entry name" value="Gfo/Idh/MocA-like_OxRdtase_N"/>
</dbReference>
<evidence type="ECO:0000259" key="3">
    <source>
        <dbReference type="Pfam" id="PF01408"/>
    </source>
</evidence>
<dbReference type="Pfam" id="PF02894">
    <property type="entry name" value="GFO_IDH_MocA_C"/>
    <property type="match status" value="1"/>
</dbReference>
<dbReference type="Gene3D" id="3.30.360.10">
    <property type="entry name" value="Dihydrodipicolinate Reductase, domain 2"/>
    <property type="match status" value="1"/>
</dbReference>
<feature type="region of interest" description="Disordered" evidence="2">
    <location>
        <begin position="250"/>
        <end position="270"/>
    </location>
</feature>
<gene>
    <name evidence="5" type="ORF">ACFOUW_30930</name>
</gene>
<keyword evidence="6" id="KW-1185">Reference proteome</keyword>
<dbReference type="RefSeq" id="WP_205121328.1">
    <property type="nucleotide sequence ID" value="NZ_JAFBCM010000001.1"/>
</dbReference>
<dbReference type="InterPro" id="IPR036291">
    <property type="entry name" value="NAD(P)-bd_dom_sf"/>
</dbReference>
<sequence>MSVPRVCVIGAGALSTRRIYPNLGAAGLRLVGVCDLDQDKAERNATLFGGTPYADVEKLLDEQRPDGVVVCVGPAGHAALAVQVLRAGFPVYTEKPPAPTVDAAVEVARVARETGLLCMTAFKKRYSVAFEHARQWLDQFPVDDRLSISHDYCSAAYGVGDAGRSPFLFDFAIHHLDLTHYLMGDVAETFAYSVGANTFAVSLRFASGAVGTMHLSDGRSFAVPTEEVGLTVRGGNFLTVSNSSRWREVREGEPSGWREPSTFTSGGDSGRDTGHLAELEAFAAHLREGTPVRSPIEESVKSLVLHDAILDSVRSGQPVAVRYPRF</sequence>
<comment type="caution">
    <text evidence="5">The sequence shown here is derived from an EMBL/GenBank/DDBJ whole genome shotgun (WGS) entry which is preliminary data.</text>
</comment>
<proteinExistence type="inferred from homology"/>
<comment type="similarity">
    <text evidence="1">Belongs to the Gfo/Idh/MocA family.</text>
</comment>
<evidence type="ECO:0000259" key="4">
    <source>
        <dbReference type="Pfam" id="PF02894"/>
    </source>
</evidence>
<reference evidence="6" key="1">
    <citation type="journal article" date="2019" name="Int. J. Syst. Evol. Microbiol.">
        <title>The Global Catalogue of Microorganisms (GCM) 10K type strain sequencing project: providing services to taxonomists for standard genome sequencing and annotation.</title>
        <authorList>
            <consortium name="The Broad Institute Genomics Platform"/>
            <consortium name="The Broad Institute Genome Sequencing Center for Infectious Disease"/>
            <person name="Wu L."/>
            <person name="Ma J."/>
        </authorList>
    </citation>
    <scope>NUCLEOTIDE SEQUENCE [LARGE SCALE GENOMIC DNA]</scope>
    <source>
        <strain evidence="6">CGMCC 4.7241</strain>
    </source>
</reference>